<dbReference type="GO" id="GO:0005694">
    <property type="term" value="C:chromosome"/>
    <property type="evidence" value="ECO:0007669"/>
    <property type="project" value="InterPro"/>
</dbReference>
<evidence type="ECO:0000259" key="2">
    <source>
        <dbReference type="PROSITE" id="PS50965"/>
    </source>
</evidence>
<dbReference type="OrthoDB" id="5782056at2"/>
<evidence type="ECO:0000256" key="1">
    <source>
        <dbReference type="SAM" id="Phobius"/>
    </source>
</evidence>
<evidence type="ECO:0000313" key="4">
    <source>
        <dbReference type="Proteomes" id="UP000034071"/>
    </source>
</evidence>
<dbReference type="GO" id="GO:0006265">
    <property type="term" value="P:DNA topological change"/>
    <property type="evidence" value="ECO:0007669"/>
    <property type="project" value="InterPro"/>
</dbReference>
<dbReference type="HOGENOM" id="CLU_068011_2_0_6"/>
<accession>A0A0F6RD11</accession>
<evidence type="ECO:0000313" key="3">
    <source>
        <dbReference type="EMBL" id="AKE52521.1"/>
    </source>
</evidence>
<protein>
    <submittedName>
        <fullName evidence="3">NERD nuclease</fullName>
    </submittedName>
</protein>
<dbReference type="Pfam" id="PF08378">
    <property type="entry name" value="NERD"/>
    <property type="match status" value="1"/>
</dbReference>
<feature type="transmembrane region" description="Helical" evidence="1">
    <location>
        <begin position="6"/>
        <end position="26"/>
    </location>
</feature>
<reference evidence="3 4" key="1">
    <citation type="submission" date="2015-02" db="EMBL/GenBank/DDBJ databases">
        <title>Complete genome sequence of Kangiella geojedonensis strain YCS-5T.</title>
        <authorList>
            <person name="Kim K.M."/>
        </authorList>
    </citation>
    <scope>NUCLEOTIDE SEQUENCE [LARGE SCALE GENOMIC DNA]</scope>
    <source>
        <strain evidence="3 4">YCS-5</strain>
    </source>
</reference>
<dbReference type="STRING" id="914150.TQ33_1576"/>
<feature type="domain" description="NERD" evidence="2">
    <location>
        <begin position="33"/>
        <end position="150"/>
    </location>
</feature>
<keyword evidence="4" id="KW-1185">Reference proteome</keyword>
<dbReference type="PATRIC" id="fig|914150.5.peg.1597"/>
<proteinExistence type="predicted"/>
<dbReference type="AlphaFoldDB" id="A0A0F6RD11"/>
<keyword evidence="1" id="KW-0812">Transmembrane</keyword>
<dbReference type="SUPFAM" id="SSF57783">
    <property type="entry name" value="Zinc beta-ribbon"/>
    <property type="match status" value="1"/>
</dbReference>
<keyword evidence="1" id="KW-0472">Membrane</keyword>
<dbReference type="KEGG" id="kge:TQ33_1576"/>
<keyword evidence="1" id="KW-1133">Transmembrane helix</keyword>
<dbReference type="InterPro" id="IPR011528">
    <property type="entry name" value="NERD"/>
</dbReference>
<dbReference type="RefSeq" id="WP_046561580.1">
    <property type="nucleotide sequence ID" value="NZ_CP010975.1"/>
</dbReference>
<dbReference type="Gene3D" id="3.30.65.10">
    <property type="entry name" value="Bacterial Topoisomerase I, domain 1"/>
    <property type="match status" value="1"/>
</dbReference>
<dbReference type="EMBL" id="CP010975">
    <property type="protein sequence ID" value="AKE52521.1"/>
    <property type="molecule type" value="Genomic_DNA"/>
</dbReference>
<dbReference type="GO" id="GO:0003916">
    <property type="term" value="F:DNA topoisomerase activity"/>
    <property type="evidence" value="ECO:0007669"/>
    <property type="project" value="InterPro"/>
</dbReference>
<sequence>MDYFSQIIGGFAVYWWLVPVVLIISFSQSPWFKGLLGEFLVKLTAKLRLPANTYHRVHNVTLPAADGTTQIDHIFVSRYGIFVVETKYMKGWVFGGEKQSQWTQKLYRKSYKFQNPLRQNYKHLKALESALGLSPDVIHSVIVFAGDSTFKSPMPANVTCGGGYITYIKSFTKPVLSEASIHNILSKIGSLRLKSSWKTDYQHVQNLRARYDSAANRQCPKCGGSMVLRIAKRGATAGNEFWGCSAYPKCKTVQNVTK</sequence>
<organism evidence="3 4">
    <name type="scientific">Kangiella geojedonensis</name>
    <dbReference type="NCBI Taxonomy" id="914150"/>
    <lineage>
        <taxon>Bacteria</taxon>
        <taxon>Pseudomonadati</taxon>
        <taxon>Pseudomonadota</taxon>
        <taxon>Gammaproteobacteria</taxon>
        <taxon>Kangiellales</taxon>
        <taxon>Kangiellaceae</taxon>
        <taxon>Kangiella</taxon>
    </lineage>
</organism>
<dbReference type="PROSITE" id="PS50965">
    <property type="entry name" value="NERD"/>
    <property type="match status" value="1"/>
</dbReference>
<dbReference type="GO" id="GO:0003677">
    <property type="term" value="F:DNA binding"/>
    <property type="evidence" value="ECO:0007669"/>
    <property type="project" value="InterPro"/>
</dbReference>
<dbReference type="Pfam" id="PF01396">
    <property type="entry name" value="Zn_ribbon_Top1"/>
    <property type="match status" value="1"/>
</dbReference>
<dbReference type="InterPro" id="IPR013498">
    <property type="entry name" value="Topo_IA_Znf"/>
</dbReference>
<name>A0A0F6RD11_9GAMM</name>
<dbReference type="Proteomes" id="UP000034071">
    <property type="component" value="Chromosome"/>
</dbReference>
<gene>
    <name evidence="3" type="ORF">TQ33_1576</name>
</gene>